<feature type="domain" description="Toprim" evidence="8">
    <location>
        <begin position="81"/>
        <end position="177"/>
    </location>
</feature>
<dbReference type="GO" id="GO:0008270">
    <property type="term" value="F:zinc ion binding"/>
    <property type="evidence" value="ECO:0007669"/>
    <property type="project" value="UniProtKB-KW"/>
</dbReference>
<evidence type="ECO:0000256" key="6">
    <source>
        <dbReference type="ARBA" id="ARBA00023204"/>
    </source>
</evidence>
<gene>
    <name evidence="7" type="primary">recR</name>
    <name evidence="9" type="ORF">A2319_04930</name>
</gene>
<dbReference type="GO" id="GO:0006281">
    <property type="term" value="P:DNA repair"/>
    <property type="evidence" value="ECO:0007669"/>
    <property type="project" value="UniProtKB-UniRule"/>
</dbReference>
<dbReference type="Gene3D" id="3.40.1360.10">
    <property type="match status" value="1"/>
</dbReference>
<dbReference type="SUPFAM" id="SSF111304">
    <property type="entry name" value="Recombination protein RecR"/>
    <property type="match status" value="1"/>
</dbReference>
<dbReference type="PROSITE" id="PS50880">
    <property type="entry name" value="TOPRIM"/>
    <property type="match status" value="1"/>
</dbReference>
<dbReference type="InterPro" id="IPR000093">
    <property type="entry name" value="DNA_Rcmb_RecR"/>
</dbReference>
<dbReference type="HAMAP" id="MF_00017">
    <property type="entry name" value="RecR"/>
    <property type="match status" value="1"/>
</dbReference>
<evidence type="ECO:0000313" key="10">
    <source>
        <dbReference type="Proteomes" id="UP000176420"/>
    </source>
</evidence>
<dbReference type="AlphaFoldDB" id="A0A1G2BEV1"/>
<dbReference type="Pfam" id="PF02132">
    <property type="entry name" value="RecR_ZnF"/>
    <property type="match status" value="1"/>
</dbReference>
<dbReference type="SMART" id="SM00493">
    <property type="entry name" value="TOPRIM"/>
    <property type="match status" value="1"/>
</dbReference>
<dbReference type="Gene3D" id="6.10.250.240">
    <property type="match status" value="1"/>
</dbReference>
<dbReference type="Proteomes" id="UP000176420">
    <property type="component" value="Unassembled WGS sequence"/>
</dbReference>
<evidence type="ECO:0000256" key="2">
    <source>
        <dbReference type="ARBA" id="ARBA00022763"/>
    </source>
</evidence>
<accession>A0A1G2BEV1</accession>
<dbReference type="InterPro" id="IPR023627">
    <property type="entry name" value="Rcmb_RecR"/>
</dbReference>
<comment type="similarity">
    <text evidence="7">Belongs to the RecR family.</text>
</comment>
<dbReference type="GO" id="GO:0003677">
    <property type="term" value="F:DNA binding"/>
    <property type="evidence" value="ECO:0007669"/>
    <property type="project" value="UniProtKB-UniRule"/>
</dbReference>
<evidence type="ECO:0000256" key="5">
    <source>
        <dbReference type="ARBA" id="ARBA00023172"/>
    </source>
</evidence>
<dbReference type="Pfam" id="PF13662">
    <property type="entry name" value="Toprim_4"/>
    <property type="match status" value="1"/>
</dbReference>
<keyword evidence="2 7" id="KW-0227">DNA damage</keyword>
<dbReference type="GO" id="GO:0006310">
    <property type="term" value="P:DNA recombination"/>
    <property type="evidence" value="ECO:0007669"/>
    <property type="project" value="UniProtKB-UniRule"/>
</dbReference>
<dbReference type="InterPro" id="IPR006171">
    <property type="entry name" value="TOPRIM_dom"/>
</dbReference>
<comment type="caution">
    <text evidence="9">The sequence shown here is derived from an EMBL/GenBank/DDBJ whole genome shotgun (WGS) entry which is preliminary data.</text>
</comment>
<organism evidence="9 10">
    <name type="scientific">Candidatus Kerfeldbacteria bacterium RIFOXYB2_FULL_38_14</name>
    <dbReference type="NCBI Taxonomy" id="1798547"/>
    <lineage>
        <taxon>Bacteria</taxon>
        <taxon>Candidatus Kerfeldiibacteriota</taxon>
    </lineage>
</organism>
<evidence type="ECO:0000259" key="8">
    <source>
        <dbReference type="PROSITE" id="PS50880"/>
    </source>
</evidence>
<keyword evidence="1 7" id="KW-0479">Metal-binding</keyword>
<keyword evidence="5 7" id="KW-0233">DNA recombination</keyword>
<comment type="function">
    <text evidence="7">May play a role in DNA repair. It seems to be involved in an RecBC-independent recombinational process of DNA repair. It may act with RecF and RecO.</text>
</comment>
<dbReference type="CDD" id="cd01025">
    <property type="entry name" value="TOPRIM_recR"/>
    <property type="match status" value="1"/>
</dbReference>
<proteinExistence type="inferred from homology"/>
<dbReference type="InterPro" id="IPR034137">
    <property type="entry name" value="TOPRIM_RecR"/>
</dbReference>
<dbReference type="Pfam" id="PF21175">
    <property type="entry name" value="RecR_C"/>
    <property type="match status" value="1"/>
</dbReference>
<evidence type="ECO:0000313" key="9">
    <source>
        <dbReference type="EMBL" id="OGY87758.1"/>
    </source>
</evidence>
<keyword evidence="4 7" id="KW-0862">Zinc</keyword>
<dbReference type="NCBIfam" id="TIGR00615">
    <property type="entry name" value="recR"/>
    <property type="match status" value="1"/>
</dbReference>
<sequence>MKVIPPAIYNLIKEFNKLPGIGHKTSERFVFYLLKQPAREIENLAQRLRELKNSVKTCHSCFTYTEKAECEICQDISRDHQIICVVAEPRDVISLEKTAQFNGIYHVLGGLINHPEGIGPEQIRLAELLKRVEKNNIKEIIIATNPTMEGEATALHIAKLLAEKPLIKITKIARGLPIGGDIEFADEVTLGNALQARQKM</sequence>
<feature type="zinc finger region" description="C4-type" evidence="7">
    <location>
        <begin position="58"/>
        <end position="73"/>
    </location>
</feature>
<evidence type="ECO:0000256" key="1">
    <source>
        <dbReference type="ARBA" id="ARBA00022723"/>
    </source>
</evidence>
<evidence type="ECO:0000256" key="3">
    <source>
        <dbReference type="ARBA" id="ARBA00022771"/>
    </source>
</evidence>
<dbReference type="PROSITE" id="PS01300">
    <property type="entry name" value="RECR"/>
    <property type="match status" value="1"/>
</dbReference>
<dbReference type="PANTHER" id="PTHR30446:SF0">
    <property type="entry name" value="RECOMBINATION PROTEIN RECR"/>
    <property type="match status" value="1"/>
</dbReference>
<dbReference type="PANTHER" id="PTHR30446">
    <property type="entry name" value="RECOMBINATION PROTEIN RECR"/>
    <property type="match status" value="1"/>
</dbReference>
<reference evidence="9 10" key="1">
    <citation type="journal article" date="2016" name="Nat. Commun.">
        <title>Thousands of microbial genomes shed light on interconnected biogeochemical processes in an aquifer system.</title>
        <authorList>
            <person name="Anantharaman K."/>
            <person name="Brown C.T."/>
            <person name="Hug L.A."/>
            <person name="Sharon I."/>
            <person name="Castelle C.J."/>
            <person name="Probst A.J."/>
            <person name="Thomas B.C."/>
            <person name="Singh A."/>
            <person name="Wilkins M.J."/>
            <person name="Karaoz U."/>
            <person name="Brodie E.L."/>
            <person name="Williams K.H."/>
            <person name="Hubbard S.S."/>
            <person name="Banfield J.F."/>
        </authorList>
    </citation>
    <scope>NUCLEOTIDE SEQUENCE [LARGE SCALE GENOMIC DNA]</scope>
</reference>
<evidence type="ECO:0000256" key="7">
    <source>
        <dbReference type="HAMAP-Rule" id="MF_00017"/>
    </source>
</evidence>
<evidence type="ECO:0000256" key="4">
    <source>
        <dbReference type="ARBA" id="ARBA00022833"/>
    </source>
</evidence>
<dbReference type="Pfam" id="PF21176">
    <property type="entry name" value="RecR_HhH"/>
    <property type="match status" value="1"/>
</dbReference>
<dbReference type="InterPro" id="IPR015967">
    <property type="entry name" value="Rcmb_RecR_Znf"/>
</dbReference>
<protein>
    <recommendedName>
        <fullName evidence="7">Recombination protein RecR</fullName>
    </recommendedName>
</protein>
<keyword evidence="3 7" id="KW-0863">Zinc-finger</keyword>
<name>A0A1G2BEV1_9BACT</name>
<keyword evidence="6 7" id="KW-0234">DNA repair</keyword>
<dbReference type="Gene3D" id="1.10.8.420">
    <property type="entry name" value="RecR Domain 1"/>
    <property type="match status" value="1"/>
</dbReference>
<dbReference type="EMBL" id="MHKI01000006">
    <property type="protein sequence ID" value="OGY87758.1"/>
    <property type="molecule type" value="Genomic_DNA"/>
</dbReference>